<name>A0A327S7B6_9SPHI</name>
<dbReference type="Pfam" id="PF01288">
    <property type="entry name" value="HPPK"/>
    <property type="match status" value="1"/>
</dbReference>
<evidence type="ECO:0000256" key="5">
    <source>
        <dbReference type="ARBA" id="ARBA00022679"/>
    </source>
</evidence>
<dbReference type="InterPro" id="IPR035907">
    <property type="entry name" value="Hppk_sf"/>
</dbReference>
<comment type="similarity">
    <text evidence="2">Belongs to the HPPK family.</text>
</comment>
<dbReference type="AlphaFoldDB" id="A0A327S7B6"/>
<evidence type="ECO:0000256" key="2">
    <source>
        <dbReference type="ARBA" id="ARBA00005810"/>
    </source>
</evidence>
<dbReference type="OrthoDB" id="9808041at2"/>
<dbReference type="GO" id="GO:0046656">
    <property type="term" value="P:folic acid biosynthetic process"/>
    <property type="evidence" value="ECO:0007669"/>
    <property type="project" value="UniProtKB-KW"/>
</dbReference>
<keyword evidence="6" id="KW-0547">Nucleotide-binding</keyword>
<dbReference type="UniPathway" id="UPA00077">
    <property type="reaction ID" value="UER00155"/>
</dbReference>
<organism evidence="14 15">
    <name type="scientific">Pedobacter cryoconitis</name>
    <dbReference type="NCBI Taxonomy" id="188932"/>
    <lineage>
        <taxon>Bacteria</taxon>
        <taxon>Pseudomonadati</taxon>
        <taxon>Bacteroidota</taxon>
        <taxon>Sphingobacteriia</taxon>
        <taxon>Sphingobacteriales</taxon>
        <taxon>Sphingobacteriaceae</taxon>
        <taxon>Pedobacter</taxon>
    </lineage>
</organism>
<keyword evidence="9" id="KW-0289">Folate biosynthesis</keyword>
<dbReference type="GO" id="GO:0046654">
    <property type="term" value="P:tetrahydrofolate biosynthetic process"/>
    <property type="evidence" value="ECO:0007669"/>
    <property type="project" value="UniProtKB-UniPathway"/>
</dbReference>
<reference evidence="14 15" key="1">
    <citation type="submission" date="2018-06" db="EMBL/GenBank/DDBJ databases">
        <title>Genomic Encyclopedia of Archaeal and Bacterial Type Strains, Phase II (KMG-II): from individual species to whole genera.</title>
        <authorList>
            <person name="Goeker M."/>
        </authorList>
    </citation>
    <scope>NUCLEOTIDE SEQUENCE [LARGE SCALE GENOMIC DNA]</scope>
    <source>
        <strain evidence="14 15">DSM 14825</strain>
    </source>
</reference>
<keyword evidence="8" id="KW-0067">ATP-binding</keyword>
<proteinExistence type="inferred from homology"/>
<gene>
    <name evidence="14" type="ORF">LY11_04447</name>
</gene>
<sequence>MGLEYKMVYLLLGSNLGERKELIEEAISKIESRIGSIVSKSALYETAAWGNEDQPPFLNVAIGVQTNKTADLVLDLALEIEQELGRVRLMKWGARLIDIDVILYGQEIINDGERLQIPHPRMQDRRFVLEPLAEIAGEVEHPVFKQRISMLLSLLKDNLTVYKIL</sequence>
<dbReference type="Gene3D" id="3.30.70.560">
    <property type="entry name" value="7,8-Dihydro-6-hydroxymethylpterin-pyrophosphokinase HPPK"/>
    <property type="match status" value="1"/>
</dbReference>
<dbReference type="STRING" id="188932.AY601_0253"/>
<dbReference type="Proteomes" id="UP000249754">
    <property type="component" value="Unassembled WGS sequence"/>
</dbReference>
<dbReference type="InterPro" id="IPR000550">
    <property type="entry name" value="Hppk"/>
</dbReference>
<dbReference type="SUPFAM" id="SSF55083">
    <property type="entry name" value="6-hydroxymethyl-7,8-dihydropterin pyrophosphokinase, HPPK"/>
    <property type="match status" value="1"/>
</dbReference>
<dbReference type="GO" id="GO:0003848">
    <property type="term" value="F:2-amino-4-hydroxy-6-hydroxymethyldihydropteridine diphosphokinase activity"/>
    <property type="evidence" value="ECO:0007669"/>
    <property type="project" value="UniProtKB-EC"/>
</dbReference>
<dbReference type="PANTHER" id="PTHR43071:SF1">
    <property type="entry name" value="2-AMINO-4-HYDROXY-6-HYDROXYMETHYLDIHYDROPTERIDINE PYROPHOSPHOKINASE"/>
    <property type="match status" value="1"/>
</dbReference>
<evidence type="ECO:0000256" key="8">
    <source>
        <dbReference type="ARBA" id="ARBA00022840"/>
    </source>
</evidence>
<comment type="pathway">
    <text evidence="1">Cofactor biosynthesis; tetrahydrofolate biosynthesis; 2-amino-4-hydroxy-6-hydroxymethyl-7,8-dihydropteridine diphosphate from 7,8-dihydroneopterin triphosphate: step 4/4.</text>
</comment>
<evidence type="ECO:0000256" key="3">
    <source>
        <dbReference type="ARBA" id="ARBA00013253"/>
    </source>
</evidence>
<evidence type="ECO:0000256" key="12">
    <source>
        <dbReference type="ARBA" id="ARBA00033413"/>
    </source>
</evidence>
<dbReference type="NCBIfam" id="TIGR01498">
    <property type="entry name" value="folK"/>
    <property type="match status" value="1"/>
</dbReference>
<evidence type="ECO:0000256" key="11">
    <source>
        <dbReference type="ARBA" id="ARBA00029766"/>
    </source>
</evidence>
<dbReference type="PROSITE" id="PS00794">
    <property type="entry name" value="HPPK"/>
    <property type="match status" value="1"/>
</dbReference>
<accession>A0A327S7B6</accession>
<evidence type="ECO:0000256" key="10">
    <source>
        <dbReference type="ARBA" id="ARBA00029409"/>
    </source>
</evidence>
<dbReference type="EMBL" id="QLLR01000031">
    <property type="protein sequence ID" value="RAJ24585.1"/>
    <property type="molecule type" value="Genomic_DNA"/>
</dbReference>
<evidence type="ECO:0000256" key="9">
    <source>
        <dbReference type="ARBA" id="ARBA00022909"/>
    </source>
</evidence>
<evidence type="ECO:0000259" key="13">
    <source>
        <dbReference type="PROSITE" id="PS00794"/>
    </source>
</evidence>
<comment type="function">
    <text evidence="10">Catalyzes the transfer of pyrophosphate from adenosine triphosphate (ATP) to 6-hydroxymethyl-7,8-dihydropterin, an enzymatic step in folate biosynthesis pathway.</text>
</comment>
<feature type="domain" description="7,8-dihydro-6-hydroxymethylpterin-pyrophosphokinase" evidence="13">
    <location>
        <begin position="91"/>
        <end position="102"/>
    </location>
</feature>
<dbReference type="GO" id="GO:0005524">
    <property type="term" value="F:ATP binding"/>
    <property type="evidence" value="ECO:0007669"/>
    <property type="project" value="UniProtKB-KW"/>
</dbReference>
<dbReference type="EC" id="2.7.6.3" evidence="3"/>
<evidence type="ECO:0000313" key="14">
    <source>
        <dbReference type="EMBL" id="RAJ24585.1"/>
    </source>
</evidence>
<comment type="caution">
    <text evidence="14">The sequence shown here is derived from an EMBL/GenBank/DDBJ whole genome shotgun (WGS) entry which is preliminary data.</text>
</comment>
<evidence type="ECO:0000256" key="7">
    <source>
        <dbReference type="ARBA" id="ARBA00022777"/>
    </source>
</evidence>
<dbReference type="GO" id="GO:0016301">
    <property type="term" value="F:kinase activity"/>
    <property type="evidence" value="ECO:0007669"/>
    <property type="project" value="UniProtKB-KW"/>
</dbReference>
<keyword evidence="5" id="KW-0808">Transferase</keyword>
<keyword evidence="7 14" id="KW-0418">Kinase</keyword>
<evidence type="ECO:0000256" key="4">
    <source>
        <dbReference type="ARBA" id="ARBA00016218"/>
    </source>
</evidence>
<evidence type="ECO:0000256" key="1">
    <source>
        <dbReference type="ARBA" id="ARBA00005051"/>
    </source>
</evidence>
<dbReference type="RefSeq" id="WP_111635788.1">
    <property type="nucleotide sequence ID" value="NZ_QLLR01000031.1"/>
</dbReference>
<evidence type="ECO:0000313" key="15">
    <source>
        <dbReference type="Proteomes" id="UP000249754"/>
    </source>
</evidence>
<evidence type="ECO:0000256" key="6">
    <source>
        <dbReference type="ARBA" id="ARBA00022741"/>
    </source>
</evidence>
<dbReference type="PANTHER" id="PTHR43071">
    <property type="entry name" value="2-AMINO-4-HYDROXY-6-HYDROXYMETHYLDIHYDROPTERIDINE PYROPHOSPHOKINASE"/>
    <property type="match status" value="1"/>
</dbReference>
<protein>
    <recommendedName>
        <fullName evidence="4">2-amino-4-hydroxy-6-hydroxymethyldihydropteridine pyrophosphokinase</fullName>
        <ecNumber evidence="3">2.7.6.3</ecNumber>
    </recommendedName>
    <alternativeName>
        <fullName evidence="11">6-hydroxymethyl-7,8-dihydropterin pyrophosphokinase</fullName>
    </alternativeName>
    <alternativeName>
        <fullName evidence="12">7,8-dihydro-6-hydroxymethylpterin-pyrophosphokinase</fullName>
    </alternativeName>
</protein>
<dbReference type="CDD" id="cd00483">
    <property type="entry name" value="HPPK"/>
    <property type="match status" value="1"/>
</dbReference>